<dbReference type="AlphaFoldDB" id="A0A0R3Q0T8"/>
<name>A0A0R3Q0T8_ANGCS</name>
<accession>A0A0R3Q0T8</accession>
<dbReference type="WBParaSite" id="ACOC_0001256301-mRNA-1">
    <property type="protein sequence ID" value="ACOC_0001256301-mRNA-1"/>
    <property type="gene ID" value="ACOC_0001256301"/>
</dbReference>
<dbReference type="InterPro" id="IPR037460">
    <property type="entry name" value="SEST-like"/>
</dbReference>
<dbReference type="SUPFAM" id="SSF52266">
    <property type="entry name" value="SGNH hydrolase"/>
    <property type="match status" value="1"/>
</dbReference>
<reference evidence="1" key="1">
    <citation type="submission" date="2017-02" db="UniProtKB">
        <authorList>
            <consortium name="WormBaseParasite"/>
        </authorList>
    </citation>
    <scope>IDENTIFICATION</scope>
</reference>
<evidence type="ECO:0000313" key="1">
    <source>
        <dbReference type="WBParaSite" id="ACOC_0001256301-mRNA-1"/>
    </source>
</evidence>
<dbReference type="Gene3D" id="3.40.50.1110">
    <property type="entry name" value="SGNH hydrolase"/>
    <property type="match status" value="1"/>
</dbReference>
<dbReference type="InterPro" id="IPR036514">
    <property type="entry name" value="SGNH_hydro_sf"/>
</dbReference>
<dbReference type="GO" id="GO:0016788">
    <property type="term" value="F:hydrolase activity, acting on ester bonds"/>
    <property type="evidence" value="ECO:0007669"/>
    <property type="project" value="InterPro"/>
</dbReference>
<sequence>LVRGSLQSVVFGYYTVHLSVTSDHGDVITVGRRTYDARTLWIAIIGDSFASGEGNPDVPRHGEKEAQWIDDRCHRSSKSFASTVFAEIAAVTPTYLTFLACTGATIENGILEASEHASQLDTLESIATKRGRGPDLVILTAGGNDIGFSDIINALVLDSARFDVSLIDMRFFFVSHQLDLVAKRLAALGTKNVFVPQYFDFTKNQHGEVDANCIASKEVCRSLYRELVFRTSLVVRCRGCVHTRKKPRHNFFNRLYGESDNKSPLKCCCAEERLVCG</sequence>
<dbReference type="GO" id="GO:0006629">
    <property type="term" value="P:lipid metabolic process"/>
    <property type="evidence" value="ECO:0007669"/>
    <property type="project" value="TreeGrafter"/>
</dbReference>
<dbReference type="PANTHER" id="PTHR37981:SF1">
    <property type="entry name" value="SGNH HYDROLASE-TYPE ESTERASE DOMAIN-CONTAINING PROTEIN"/>
    <property type="match status" value="1"/>
</dbReference>
<dbReference type="PANTHER" id="PTHR37981">
    <property type="entry name" value="LIPASE 2"/>
    <property type="match status" value="1"/>
</dbReference>
<proteinExistence type="predicted"/>
<organism evidence="1">
    <name type="scientific">Angiostrongylus costaricensis</name>
    <name type="common">Nematode worm</name>
    <dbReference type="NCBI Taxonomy" id="334426"/>
    <lineage>
        <taxon>Eukaryota</taxon>
        <taxon>Metazoa</taxon>
        <taxon>Ecdysozoa</taxon>
        <taxon>Nematoda</taxon>
        <taxon>Chromadorea</taxon>
        <taxon>Rhabditida</taxon>
        <taxon>Rhabditina</taxon>
        <taxon>Rhabditomorpha</taxon>
        <taxon>Strongyloidea</taxon>
        <taxon>Metastrongylidae</taxon>
        <taxon>Angiostrongylus</taxon>
    </lineage>
</organism>
<protein>
    <submittedName>
        <fullName evidence="1">SGNH_hydro domain-containing protein</fullName>
    </submittedName>
</protein>